<organism evidence="3 4">
    <name type="scientific">Candidatus Scybalenecus merdavium</name>
    <dbReference type="NCBI Taxonomy" id="2840939"/>
    <lineage>
        <taxon>Bacteria</taxon>
        <taxon>Bacillati</taxon>
        <taxon>Bacillota</taxon>
        <taxon>Clostridia</taxon>
        <taxon>Eubacteriales</taxon>
        <taxon>Oscillospiraceae</taxon>
        <taxon>Oscillospiraceae incertae sedis</taxon>
        <taxon>Candidatus Scybalenecus</taxon>
    </lineage>
</organism>
<dbReference type="EMBL" id="DVNM01000016">
    <property type="protein sequence ID" value="HIU68963.1"/>
    <property type="molecule type" value="Genomic_DNA"/>
</dbReference>
<name>A0A9D1MTW5_9FIRM</name>
<feature type="chain" id="PRO_5039073976" evidence="1">
    <location>
        <begin position="29"/>
        <end position="985"/>
    </location>
</feature>
<keyword evidence="1" id="KW-0732">Signal</keyword>
<dbReference type="AlphaFoldDB" id="A0A9D1MTW5"/>
<proteinExistence type="predicted"/>
<protein>
    <submittedName>
        <fullName evidence="3">Ig-like domain-containing protein</fullName>
    </submittedName>
</protein>
<feature type="domain" description="BIG2" evidence="2">
    <location>
        <begin position="715"/>
        <end position="793"/>
    </location>
</feature>
<dbReference type="InterPro" id="IPR008964">
    <property type="entry name" value="Invasin/intimin_cell_adhesion"/>
</dbReference>
<dbReference type="Pfam" id="PF02368">
    <property type="entry name" value="Big_2"/>
    <property type="match status" value="2"/>
</dbReference>
<dbReference type="InterPro" id="IPR003343">
    <property type="entry name" value="Big_2"/>
</dbReference>
<dbReference type="Proteomes" id="UP000824125">
    <property type="component" value="Unassembled WGS sequence"/>
</dbReference>
<feature type="signal peptide" evidence="1">
    <location>
        <begin position="1"/>
        <end position="28"/>
    </location>
</feature>
<gene>
    <name evidence="3" type="ORF">IAD23_03270</name>
</gene>
<reference evidence="3" key="2">
    <citation type="journal article" date="2021" name="PeerJ">
        <title>Extensive microbial diversity within the chicken gut microbiome revealed by metagenomics and culture.</title>
        <authorList>
            <person name="Gilroy R."/>
            <person name="Ravi A."/>
            <person name="Getino M."/>
            <person name="Pursley I."/>
            <person name="Horton D.L."/>
            <person name="Alikhan N.F."/>
            <person name="Baker D."/>
            <person name="Gharbi K."/>
            <person name="Hall N."/>
            <person name="Watson M."/>
            <person name="Adriaenssens E.M."/>
            <person name="Foster-Nyarko E."/>
            <person name="Jarju S."/>
            <person name="Secka A."/>
            <person name="Antonio M."/>
            <person name="Oren A."/>
            <person name="Chaudhuri R.R."/>
            <person name="La Ragione R."/>
            <person name="Hildebrand F."/>
            <person name="Pallen M.J."/>
        </authorList>
    </citation>
    <scope>NUCLEOTIDE SEQUENCE</scope>
    <source>
        <strain evidence="3">CHK176-6737</strain>
    </source>
</reference>
<evidence type="ECO:0000313" key="4">
    <source>
        <dbReference type="Proteomes" id="UP000824125"/>
    </source>
</evidence>
<feature type="domain" description="BIG2" evidence="2">
    <location>
        <begin position="616"/>
        <end position="705"/>
    </location>
</feature>
<dbReference type="SMART" id="SM00635">
    <property type="entry name" value="BID_2"/>
    <property type="match status" value="3"/>
</dbReference>
<evidence type="ECO:0000313" key="3">
    <source>
        <dbReference type="EMBL" id="HIU68963.1"/>
    </source>
</evidence>
<sequence>MNKTAKRVLSVFLSVLLAFAALPVTAFAADGDTAPDYEYDLQIYCDGVRVDENGDSSETLLHVEENHQKQLTVKYKGEDSIPSGSHVVWSSPTPYLVYVDQNGVITGRDSSKGAIMRVWVAENIETLWLIGPGLADSIYDWMDENDIDGMDAEGILDMMQMILGPILGEDSANGLYNSLMNTLNSMNVEIRAELVSDETGEVIAYNSTHVVCDKSTSATADLIPNGTYITNHNEIPATVEVGYEMDLQAITTPLRLNMGVNWEVTQKSWIGDVASDIATVDENNHITFNKPGTVTIKATPSTQGLYDKLSSTIENAVNTGQSMGDAIGWMLENIFGMSVGADVIDLLLKMLDGMVQAGDSVENIIATISDWILKYSINDSVTVTVVDQINVTGFEIVGDTERLNRYGGTRQLTLTNVEPAGAVITPEEITWASSNEDFAVIDDTGLMTIRGADDYHTLFTERPFEVSATVNGVTVTRAASVMAGNDREPTDLVVNGPTGMLQKNQSYTFDYEIFPICLVDEGSGIFEQDYNNIDLGLMIDGEVVYGDNITDGVLQITTSTIDAPNRSRIGTFTINTVGGGDTTLYVRSHSEVGDPVGPFEWGTHLVKEIPISVYQEATGISIDQGESLEVEVNTTLGVGSGSAQLSATVTPDDATNKGVTWSSDNSKVSVDANGLVSIKNQLLHSPITATITATSQDDPALTDSVTVTFLKAYVHASGVTLNASDVTLGGVGATYKLTATVNPSDAANQAVTWESSNPSVVTVSDDGTLTAVAMGDATITVKTVDGGYTATCAVKVRADKTVLQAVLDRVAEADLNEDEFDLVSWAAFEAALDTANRVNNNEFASQQIVDDAAGALETAFAALNAYEELTDASIVPLNSGDELSGEVIYHKTPWYQTWTSQTVELTVQVNDGAKIAKVEWQLANWSVDEPEGNIESVSGNNATIRPTFGVGPRSIWVQAVVTDVYGKSVTSDPVKVRFYNWDWQK</sequence>
<dbReference type="SUPFAM" id="SSF49373">
    <property type="entry name" value="Invasin/intimin cell-adhesion fragments"/>
    <property type="match status" value="2"/>
</dbReference>
<dbReference type="Gene3D" id="1.20.1270.90">
    <property type="entry name" value="AF1782-like"/>
    <property type="match status" value="1"/>
</dbReference>
<accession>A0A9D1MTW5</accession>
<evidence type="ECO:0000259" key="2">
    <source>
        <dbReference type="SMART" id="SM00635"/>
    </source>
</evidence>
<dbReference type="Gene3D" id="2.60.40.1080">
    <property type="match status" value="2"/>
</dbReference>
<reference evidence="3" key="1">
    <citation type="submission" date="2020-10" db="EMBL/GenBank/DDBJ databases">
        <authorList>
            <person name="Gilroy R."/>
        </authorList>
    </citation>
    <scope>NUCLEOTIDE SEQUENCE</scope>
    <source>
        <strain evidence="3">CHK176-6737</strain>
    </source>
</reference>
<feature type="domain" description="BIG2" evidence="2">
    <location>
        <begin position="390"/>
        <end position="480"/>
    </location>
</feature>
<comment type="caution">
    <text evidence="3">The sequence shown here is derived from an EMBL/GenBank/DDBJ whole genome shotgun (WGS) entry which is preliminary data.</text>
</comment>
<evidence type="ECO:0000256" key="1">
    <source>
        <dbReference type="SAM" id="SignalP"/>
    </source>
</evidence>